<dbReference type="Proteomes" id="UP000075635">
    <property type="component" value="Unassembled WGS sequence"/>
</dbReference>
<feature type="compositionally biased region" description="Basic and acidic residues" evidence="1">
    <location>
        <begin position="17"/>
        <end position="40"/>
    </location>
</feature>
<feature type="region of interest" description="Disordered" evidence="1">
    <location>
        <begin position="1"/>
        <end position="65"/>
    </location>
</feature>
<feature type="compositionally biased region" description="Basic and acidic residues" evidence="1">
    <location>
        <begin position="1"/>
        <end position="10"/>
    </location>
</feature>
<dbReference type="AlphaFoldDB" id="A0A150SM66"/>
<comment type="caution">
    <text evidence="2">The sequence shown here is derived from an EMBL/GenBank/DDBJ whole genome shotgun (WGS) entry which is preliminary data.</text>
</comment>
<name>A0A150SM66_SORCE</name>
<evidence type="ECO:0000313" key="3">
    <source>
        <dbReference type="Proteomes" id="UP000075635"/>
    </source>
</evidence>
<feature type="compositionally biased region" description="Basic and acidic residues" evidence="1">
    <location>
        <begin position="104"/>
        <end position="150"/>
    </location>
</feature>
<gene>
    <name evidence="2" type="ORF">BE17_06520</name>
</gene>
<accession>A0A150SM66</accession>
<sequence>MRRRVVERGAHAVQEAPARETSEKGKRAGPGKRERHEGLVDGRSCLGGGGARREQGGDLLPRPAGARRLCRYLQEMRARRGELGRDGGRGQGENLADGGGGRCSLRELRGHRSRDGVDARSPRGHDDPEIEGHSRKEDELPGGGEDRLELTLEGGEDSANEAVGRGGRAAKSAEAQAEMRDRDFG</sequence>
<evidence type="ECO:0000313" key="2">
    <source>
        <dbReference type="EMBL" id="KYF93535.1"/>
    </source>
</evidence>
<evidence type="ECO:0000256" key="1">
    <source>
        <dbReference type="SAM" id="MobiDB-lite"/>
    </source>
</evidence>
<feature type="region of interest" description="Disordered" evidence="1">
    <location>
        <begin position="80"/>
        <end position="185"/>
    </location>
</feature>
<reference evidence="2 3" key="1">
    <citation type="submission" date="2014-02" db="EMBL/GenBank/DDBJ databases">
        <title>The small core and large imbalanced accessory genome model reveals a collaborative survival strategy of Sorangium cellulosum strains in nature.</title>
        <authorList>
            <person name="Han K."/>
            <person name="Peng R."/>
            <person name="Blom J."/>
            <person name="Li Y.-Z."/>
        </authorList>
    </citation>
    <scope>NUCLEOTIDE SEQUENCE [LARGE SCALE GENOMIC DNA]</scope>
    <source>
        <strain evidence="2 3">So0011-07</strain>
    </source>
</reference>
<protein>
    <submittedName>
        <fullName evidence="2">Uncharacterized protein</fullName>
    </submittedName>
</protein>
<dbReference type="EMBL" id="JEMB01000808">
    <property type="protein sequence ID" value="KYF93535.1"/>
    <property type="molecule type" value="Genomic_DNA"/>
</dbReference>
<organism evidence="2 3">
    <name type="scientific">Sorangium cellulosum</name>
    <name type="common">Polyangium cellulosum</name>
    <dbReference type="NCBI Taxonomy" id="56"/>
    <lineage>
        <taxon>Bacteria</taxon>
        <taxon>Pseudomonadati</taxon>
        <taxon>Myxococcota</taxon>
        <taxon>Polyangia</taxon>
        <taxon>Polyangiales</taxon>
        <taxon>Polyangiaceae</taxon>
        <taxon>Sorangium</taxon>
    </lineage>
</organism>
<proteinExistence type="predicted"/>